<dbReference type="EMBL" id="JBANRG010000027">
    <property type="protein sequence ID" value="KAK7453276.1"/>
    <property type="molecule type" value="Genomic_DNA"/>
</dbReference>
<name>A0ABR1JBG0_9AGAR</name>
<evidence type="ECO:0000313" key="2">
    <source>
        <dbReference type="Proteomes" id="UP001498398"/>
    </source>
</evidence>
<keyword evidence="2" id="KW-1185">Reference proteome</keyword>
<proteinExistence type="predicted"/>
<comment type="caution">
    <text evidence="1">The sequence shown here is derived from an EMBL/GenBank/DDBJ whole genome shotgun (WGS) entry which is preliminary data.</text>
</comment>
<organism evidence="1 2">
    <name type="scientific">Marasmiellus scandens</name>
    <dbReference type="NCBI Taxonomy" id="2682957"/>
    <lineage>
        <taxon>Eukaryota</taxon>
        <taxon>Fungi</taxon>
        <taxon>Dikarya</taxon>
        <taxon>Basidiomycota</taxon>
        <taxon>Agaricomycotina</taxon>
        <taxon>Agaricomycetes</taxon>
        <taxon>Agaricomycetidae</taxon>
        <taxon>Agaricales</taxon>
        <taxon>Marasmiineae</taxon>
        <taxon>Omphalotaceae</taxon>
        <taxon>Marasmiellus</taxon>
    </lineage>
</organism>
<evidence type="ECO:0000313" key="1">
    <source>
        <dbReference type="EMBL" id="KAK7453276.1"/>
    </source>
</evidence>
<reference evidence="1 2" key="1">
    <citation type="submission" date="2024-01" db="EMBL/GenBank/DDBJ databases">
        <title>A draft genome for the cacao thread blight pathogen Marasmiellus scandens.</title>
        <authorList>
            <person name="Baruah I.K."/>
            <person name="Leung J."/>
            <person name="Bukari Y."/>
            <person name="Amoako-Attah I."/>
            <person name="Meinhardt L.W."/>
            <person name="Bailey B.A."/>
            <person name="Cohen S.P."/>
        </authorList>
    </citation>
    <scope>NUCLEOTIDE SEQUENCE [LARGE SCALE GENOMIC DNA]</scope>
    <source>
        <strain evidence="1 2">GH-19</strain>
    </source>
</reference>
<dbReference type="Proteomes" id="UP001498398">
    <property type="component" value="Unassembled WGS sequence"/>
</dbReference>
<sequence>MLTAPFPWDESGLELDLSTQVASTFPNMTNTAPSHSCRLFSMVTLVSLVHRCPIKCILIKR</sequence>
<gene>
    <name evidence="1" type="ORF">VKT23_011952</name>
</gene>
<protein>
    <submittedName>
        <fullName evidence="1">Uncharacterized protein</fullName>
    </submittedName>
</protein>
<accession>A0ABR1JBG0</accession>